<keyword evidence="3" id="KW-1185">Reference proteome</keyword>
<organism evidence="2 3">
    <name type="scientific">Carya illinoinensis</name>
    <name type="common">Pecan</name>
    <dbReference type="NCBI Taxonomy" id="32201"/>
    <lineage>
        <taxon>Eukaryota</taxon>
        <taxon>Viridiplantae</taxon>
        <taxon>Streptophyta</taxon>
        <taxon>Embryophyta</taxon>
        <taxon>Tracheophyta</taxon>
        <taxon>Spermatophyta</taxon>
        <taxon>Magnoliopsida</taxon>
        <taxon>eudicotyledons</taxon>
        <taxon>Gunneridae</taxon>
        <taxon>Pentapetalae</taxon>
        <taxon>rosids</taxon>
        <taxon>fabids</taxon>
        <taxon>Fagales</taxon>
        <taxon>Juglandaceae</taxon>
        <taxon>Carya</taxon>
    </lineage>
</organism>
<dbReference type="EMBL" id="CM031818">
    <property type="protein sequence ID" value="KAG6639165.1"/>
    <property type="molecule type" value="Genomic_DNA"/>
</dbReference>
<name>A0A8T1P3S9_CARIL</name>
<proteinExistence type="predicted"/>
<evidence type="ECO:0000313" key="3">
    <source>
        <dbReference type="Proteomes" id="UP000811609"/>
    </source>
</evidence>
<feature type="region of interest" description="Disordered" evidence="1">
    <location>
        <begin position="80"/>
        <end position="109"/>
    </location>
</feature>
<dbReference type="InterPro" id="IPR008160">
    <property type="entry name" value="Collagen"/>
</dbReference>
<reference evidence="2" key="1">
    <citation type="submission" date="2020-12" db="EMBL/GenBank/DDBJ databases">
        <title>WGS assembly of Carya illinoinensis cv. Pawnee.</title>
        <authorList>
            <person name="Platts A."/>
            <person name="Shu S."/>
            <person name="Wright S."/>
            <person name="Barry K."/>
            <person name="Edger P."/>
            <person name="Pires J.C."/>
            <person name="Schmutz J."/>
        </authorList>
    </citation>
    <scope>NUCLEOTIDE SEQUENCE</scope>
    <source>
        <tissue evidence="2">Leaf</tissue>
    </source>
</reference>
<comment type="caution">
    <text evidence="2">The sequence shown here is derived from an EMBL/GenBank/DDBJ whole genome shotgun (WGS) entry which is preliminary data.</text>
</comment>
<dbReference type="AlphaFoldDB" id="A0A8T1P3S9"/>
<gene>
    <name evidence="2" type="ORF">CIPAW_10G081100</name>
</gene>
<dbReference type="EMBL" id="CM031818">
    <property type="protein sequence ID" value="KAG6639166.1"/>
    <property type="molecule type" value="Genomic_DNA"/>
</dbReference>
<dbReference type="Proteomes" id="UP000811609">
    <property type="component" value="Chromosome 10"/>
</dbReference>
<accession>A0A8T1P3S9</accession>
<evidence type="ECO:0000313" key="2">
    <source>
        <dbReference type="EMBL" id="KAG6639166.1"/>
    </source>
</evidence>
<feature type="compositionally biased region" description="Pro residues" evidence="1">
    <location>
        <begin position="80"/>
        <end position="104"/>
    </location>
</feature>
<dbReference type="Pfam" id="PF01391">
    <property type="entry name" value="Collagen"/>
    <property type="match status" value="1"/>
</dbReference>
<dbReference type="PANTHER" id="PTHR47005:SF5">
    <property type="entry name" value="HEAVY METAL TRANSPORT_DETOXIFICATION SUPERFAMILY PROTEIN"/>
    <property type="match status" value="1"/>
</dbReference>
<dbReference type="PANTHER" id="PTHR47005">
    <property type="entry name" value="HEAVY METAL TRANSPORT/DETOXIFICATION SUPERFAMILY PROTEIN"/>
    <property type="match status" value="1"/>
</dbReference>
<protein>
    <submittedName>
        <fullName evidence="2">Uncharacterized protein</fullName>
    </submittedName>
</protein>
<evidence type="ECO:0000256" key="1">
    <source>
        <dbReference type="SAM" id="MobiDB-lite"/>
    </source>
</evidence>
<sequence length="217" mass="22865">MGDKETVTMKLKADLQCYYCYKKVKKILCKFPEVQDQIFDEKKNLVTIKVVSHCPEMIKQKIICKGGGCIQFVEPPVVGPQGPPGDVGPPGPMGPPGPPGPVGPCGPKGPVGPEGPPGVGIVGPPGPPGPIGPPGPPGPMPVPCRPCEPVPICYPPAVYLVGRCYCGYNWGPSCNCQGGIPPGCLRPQACLNDCYRPCNVNRYEYCSEEDSTGCTTM</sequence>